<feature type="compositionally biased region" description="Polar residues" evidence="1">
    <location>
        <begin position="51"/>
        <end position="61"/>
    </location>
</feature>
<organism evidence="2 3">
    <name type="scientific">Penicillium chermesinum</name>
    <dbReference type="NCBI Taxonomy" id="63820"/>
    <lineage>
        <taxon>Eukaryota</taxon>
        <taxon>Fungi</taxon>
        <taxon>Dikarya</taxon>
        <taxon>Ascomycota</taxon>
        <taxon>Pezizomycotina</taxon>
        <taxon>Eurotiomycetes</taxon>
        <taxon>Eurotiomycetidae</taxon>
        <taxon>Eurotiales</taxon>
        <taxon>Aspergillaceae</taxon>
        <taxon>Penicillium</taxon>
    </lineage>
</organism>
<reference evidence="2" key="2">
    <citation type="journal article" date="2023" name="IMA Fungus">
        <title>Comparative genomic study of the Penicillium genus elucidates a diverse pangenome and 15 lateral gene transfer events.</title>
        <authorList>
            <person name="Petersen C."/>
            <person name="Sorensen T."/>
            <person name="Nielsen M.R."/>
            <person name="Sondergaard T.E."/>
            <person name="Sorensen J.L."/>
            <person name="Fitzpatrick D.A."/>
            <person name="Frisvad J.C."/>
            <person name="Nielsen K.L."/>
        </authorList>
    </citation>
    <scope>NUCLEOTIDE SEQUENCE</scope>
    <source>
        <strain evidence="2">IBT 19713</strain>
    </source>
</reference>
<feature type="region of interest" description="Disordered" evidence="1">
    <location>
        <begin position="123"/>
        <end position="151"/>
    </location>
</feature>
<proteinExistence type="predicted"/>
<protein>
    <submittedName>
        <fullName evidence="2">Uncharacterized protein</fullName>
    </submittedName>
</protein>
<feature type="compositionally biased region" description="Low complexity" evidence="1">
    <location>
        <begin position="123"/>
        <end position="143"/>
    </location>
</feature>
<dbReference type="EMBL" id="JAPQKS010000006">
    <property type="protein sequence ID" value="KAJ5223709.1"/>
    <property type="molecule type" value="Genomic_DNA"/>
</dbReference>
<evidence type="ECO:0000256" key="1">
    <source>
        <dbReference type="SAM" id="MobiDB-lite"/>
    </source>
</evidence>
<reference evidence="2" key="1">
    <citation type="submission" date="2022-11" db="EMBL/GenBank/DDBJ databases">
        <authorList>
            <person name="Petersen C."/>
        </authorList>
    </citation>
    <scope>NUCLEOTIDE SEQUENCE</scope>
    <source>
        <strain evidence="2">IBT 19713</strain>
    </source>
</reference>
<keyword evidence="3" id="KW-1185">Reference proteome</keyword>
<evidence type="ECO:0000313" key="2">
    <source>
        <dbReference type="EMBL" id="KAJ5223709.1"/>
    </source>
</evidence>
<feature type="region of interest" description="Disordered" evidence="1">
    <location>
        <begin position="167"/>
        <end position="204"/>
    </location>
</feature>
<name>A0A9W9NPD8_9EURO</name>
<feature type="compositionally biased region" description="Polar residues" evidence="1">
    <location>
        <begin position="1"/>
        <end position="15"/>
    </location>
</feature>
<sequence length="656" mass="72298">MESLQHFTQSSQTRPTEYRGPFTDSEHSTQTFLESPKHNNSDVQLRGSFLHSPSSDHSPGLSTPKPHASNPAFRQTALQSFFDDAPDDTVDDPASFRLGLGHTSPTSFYLDGSSRIERAQSPTFYSSTSPAPTTPVPHSSASSRLSCQDPVSGSDILSIPVPQRHAYFSTGNPASGSGPGADVSRGVSPTSDLRGSSQVSSPDPQDILQSILSYFEPGKPNSKISGDHPSTINFHPKQLTEAIFKKQRAALVGILLGHFPKVGDIRYAMSVLKDASRAILRFPSAAGPETSSCFRNRCRDLYMLVTEFVRGIEAHQTIDATGINMTAAALATILALAIGRLTLRGHGESDLIAAQFVGMEAMFMQQGLGPFNDKLKWNGVISQFWEVTARCDLSCGCFVCKYITENILYYIHDLHVGRAEDLERPPAQPFETWFDRSEGHLDKELGAFYTQLDIAPNLDILFHGWILGEEEAASGECERLPCESSACIFCSTSRSMQSRPAHPIAHPNYVFFNKNTDLRARADFSSPQPHFLARIPKEPDHGPRHPSPSGFDISELRYSSRYRWDVRREEQSAHHQCRPGACACEEFESLRISPGHSHRKSARSTSDQAVSMGKGNRNKRRQGPYRTKTRHRGESFKVVLSAIFELMGGSLPAGVL</sequence>
<comment type="caution">
    <text evidence="2">The sequence shown here is derived from an EMBL/GenBank/DDBJ whole genome shotgun (WGS) entry which is preliminary data.</text>
</comment>
<feature type="compositionally biased region" description="Basic residues" evidence="1">
    <location>
        <begin position="616"/>
        <end position="631"/>
    </location>
</feature>
<dbReference type="AlphaFoldDB" id="A0A9W9NPD8"/>
<evidence type="ECO:0000313" key="3">
    <source>
        <dbReference type="Proteomes" id="UP001150941"/>
    </source>
</evidence>
<gene>
    <name evidence="2" type="ORF">N7468_008251</name>
</gene>
<dbReference type="GeneID" id="83204850"/>
<accession>A0A9W9NPD8</accession>
<feature type="region of interest" description="Disordered" evidence="1">
    <location>
        <begin position="530"/>
        <end position="553"/>
    </location>
</feature>
<feature type="region of interest" description="Disordered" evidence="1">
    <location>
        <begin position="593"/>
        <end position="631"/>
    </location>
</feature>
<dbReference type="Proteomes" id="UP001150941">
    <property type="component" value="Unassembled WGS sequence"/>
</dbReference>
<dbReference type="RefSeq" id="XP_058327892.1">
    <property type="nucleotide sequence ID" value="XM_058477547.1"/>
</dbReference>
<feature type="compositionally biased region" description="Polar residues" evidence="1">
    <location>
        <begin position="187"/>
        <end position="204"/>
    </location>
</feature>
<feature type="region of interest" description="Disordered" evidence="1">
    <location>
        <begin position="1"/>
        <end position="111"/>
    </location>
</feature>